<protein>
    <submittedName>
        <fullName evidence="1">Uncharacterized protein</fullName>
    </submittedName>
</protein>
<evidence type="ECO:0000313" key="2">
    <source>
        <dbReference type="Proteomes" id="UP001054837"/>
    </source>
</evidence>
<reference evidence="1 2" key="1">
    <citation type="submission" date="2021-06" db="EMBL/GenBank/DDBJ databases">
        <title>Caerostris darwini draft genome.</title>
        <authorList>
            <person name="Kono N."/>
            <person name="Arakawa K."/>
        </authorList>
    </citation>
    <scope>NUCLEOTIDE SEQUENCE [LARGE SCALE GENOMIC DNA]</scope>
</reference>
<keyword evidence="2" id="KW-1185">Reference proteome</keyword>
<accession>A0AAV4T9Q1</accession>
<name>A0AAV4T9Q1_9ARAC</name>
<dbReference type="EMBL" id="BPLQ01009127">
    <property type="protein sequence ID" value="GIY41934.1"/>
    <property type="molecule type" value="Genomic_DNA"/>
</dbReference>
<proteinExistence type="predicted"/>
<organism evidence="1 2">
    <name type="scientific">Caerostris darwini</name>
    <dbReference type="NCBI Taxonomy" id="1538125"/>
    <lineage>
        <taxon>Eukaryota</taxon>
        <taxon>Metazoa</taxon>
        <taxon>Ecdysozoa</taxon>
        <taxon>Arthropoda</taxon>
        <taxon>Chelicerata</taxon>
        <taxon>Arachnida</taxon>
        <taxon>Araneae</taxon>
        <taxon>Araneomorphae</taxon>
        <taxon>Entelegynae</taxon>
        <taxon>Araneoidea</taxon>
        <taxon>Araneidae</taxon>
        <taxon>Caerostris</taxon>
    </lineage>
</organism>
<dbReference type="AlphaFoldDB" id="A0AAV4T9Q1"/>
<gene>
    <name evidence="1" type="ORF">CDAR_3891</name>
</gene>
<dbReference type="Proteomes" id="UP001054837">
    <property type="component" value="Unassembled WGS sequence"/>
</dbReference>
<sequence>MCSVMQFFNSAKFKIRLLYWMIPQPEHSKQLQSQAFRSGDHGGQIVAEWRLTTLSLQKWRFSSCSTGTMQRGAILHRVVQSTHPCCYSAGMR</sequence>
<evidence type="ECO:0000313" key="1">
    <source>
        <dbReference type="EMBL" id="GIY41934.1"/>
    </source>
</evidence>
<comment type="caution">
    <text evidence="1">The sequence shown here is derived from an EMBL/GenBank/DDBJ whole genome shotgun (WGS) entry which is preliminary data.</text>
</comment>